<evidence type="ECO:0000256" key="4">
    <source>
        <dbReference type="ARBA" id="ARBA00022597"/>
    </source>
</evidence>
<dbReference type="SUPFAM" id="SSF103481">
    <property type="entry name" value="Multidrug resistance efflux transporter EmrE"/>
    <property type="match status" value="1"/>
</dbReference>
<dbReference type="AlphaFoldDB" id="A0AAI8VRV0"/>
<feature type="transmembrane region" description="Helical" evidence="11">
    <location>
        <begin position="216"/>
        <end position="234"/>
    </location>
</feature>
<evidence type="ECO:0000256" key="3">
    <source>
        <dbReference type="ARBA" id="ARBA00022448"/>
    </source>
</evidence>
<feature type="compositionally biased region" description="Polar residues" evidence="10">
    <location>
        <begin position="13"/>
        <end position="41"/>
    </location>
</feature>
<comment type="subcellular location">
    <subcellularLocation>
        <location evidence="1">Endoplasmic reticulum membrane</location>
        <topology evidence="1">Multi-pass membrane protein</topology>
    </subcellularLocation>
</comment>
<comment type="similarity">
    <text evidence="2">Belongs to the nucleotide-sugar transporter family. SLC35B subfamily.</text>
</comment>
<feature type="compositionally biased region" description="Low complexity" evidence="10">
    <location>
        <begin position="45"/>
        <end position="56"/>
    </location>
</feature>
<keyword evidence="3" id="KW-0813">Transport</keyword>
<dbReference type="GO" id="GO:0000139">
    <property type="term" value="C:Golgi membrane"/>
    <property type="evidence" value="ECO:0007669"/>
    <property type="project" value="TreeGrafter"/>
</dbReference>
<feature type="transmembrane region" description="Helical" evidence="11">
    <location>
        <begin position="400"/>
        <end position="418"/>
    </location>
</feature>
<keyword evidence="13" id="KW-1185">Reference proteome</keyword>
<evidence type="ECO:0000256" key="2">
    <source>
        <dbReference type="ARBA" id="ARBA00010694"/>
    </source>
</evidence>
<dbReference type="PANTHER" id="PTHR10778">
    <property type="entry name" value="SOLUTE CARRIER FAMILY 35 MEMBER B"/>
    <property type="match status" value="1"/>
</dbReference>
<dbReference type="GO" id="GO:0005459">
    <property type="term" value="F:UDP-galactose transmembrane transporter activity"/>
    <property type="evidence" value="ECO:0007669"/>
    <property type="project" value="TreeGrafter"/>
</dbReference>
<keyword evidence="6" id="KW-0256">Endoplasmic reticulum</keyword>
<dbReference type="Proteomes" id="UP001295740">
    <property type="component" value="Unassembled WGS sequence"/>
</dbReference>
<reference evidence="12" key="1">
    <citation type="submission" date="2023-10" db="EMBL/GenBank/DDBJ databases">
        <authorList>
            <person name="Hackl T."/>
        </authorList>
    </citation>
    <scope>NUCLEOTIDE SEQUENCE</scope>
</reference>
<evidence type="ECO:0000256" key="1">
    <source>
        <dbReference type="ARBA" id="ARBA00004477"/>
    </source>
</evidence>
<protein>
    <recommendedName>
        <fullName evidence="9">UDP-galactose transporter homolog 1</fullName>
    </recommendedName>
</protein>
<keyword evidence="7 11" id="KW-1133">Transmembrane helix</keyword>
<dbReference type="GO" id="GO:0005460">
    <property type="term" value="F:UDP-glucose transmembrane transporter activity"/>
    <property type="evidence" value="ECO:0007669"/>
    <property type="project" value="TreeGrafter"/>
</dbReference>
<feature type="transmembrane region" description="Helical" evidence="11">
    <location>
        <begin position="161"/>
        <end position="182"/>
    </location>
</feature>
<dbReference type="Pfam" id="PF08449">
    <property type="entry name" value="UAA"/>
    <property type="match status" value="1"/>
</dbReference>
<dbReference type="InterPro" id="IPR037185">
    <property type="entry name" value="EmrE-like"/>
</dbReference>
<gene>
    <name evidence="12" type="ORF">KHLLAP_LOCUS10439</name>
</gene>
<evidence type="ECO:0000256" key="7">
    <source>
        <dbReference type="ARBA" id="ARBA00022989"/>
    </source>
</evidence>
<feature type="transmembrane region" description="Helical" evidence="11">
    <location>
        <begin position="291"/>
        <end position="312"/>
    </location>
</feature>
<keyword evidence="4" id="KW-0762">Sugar transport</keyword>
<keyword evidence="8 11" id="KW-0472">Membrane</keyword>
<evidence type="ECO:0000256" key="6">
    <source>
        <dbReference type="ARBA" id="ARBA00022824"/>
    </source>
</evidence>
<organism evidence="12 13">
    <name type="scientific">Anthostomella pinea</name>
    <dbReference type="NCBI Taxonomy" id="933095"/>
    <lineage>
        <taxon>Eukaryota</taxon>
        <taxon>Fungi</taxon>
        <taxon>Dikarya</taxon>
        <taxon>Ascomycota</taxon>
        <taxon>Pezizomycotina</taxon>
        <taxon>Sordariomycetes</taxon>
        <taxon>Xylariomycetidae</taxon>
        <taxon>Xylariales</taxon>
        <taxon>Xylariaceae</taxon>
        <taxon>Anthostomella</taxon>
    </lineage>
</organism>
<feature type="transmembrane region" description="Helical" evidence="11">
    <location>
        <begin position="373"/>
        <end position="394"/>
    </location>
</feature>
<evidence type="ECO:0000313" key="12">
    <source>
        <dbReference type="EMBL" id="CAJ2509971.1"/>
    </source>
</evidence>
<feature type="transmembrane region" description="Helical" evidence="11">
    <location>
        <begin position="188"/>
        <end position="209"/>
    </location>
</feature>
<dbReference type="PANTHER" id="PTHR10778:SF10">
    <property type="entry name" value="SOLUTE CARRIER FAMILY 35 MEMBER B1"/>
    <property type="match status" value="1"/>
</dbReference>
<feature type="transmembrane region" description="Helical" evidence="11">
    <location>
        <begin position="344"/>
        <end position="366"/>
    </location>
</feature>
<feature type="region of interest" description="Disordered" evidence="10">
    <location>
        <begin position="1"/>
        <end position="56"/>
    </location>
</feature>
<evidence type="ECO:0000313" key="13">
    <source>
        <dbReference type="Proteomes" id="UP001295740"/>
    </source>
</evidence>
<evidence type="ECO:0000256" key="5">
    <source>
        <dbReference type="ARBA" id="ARBA00022692"/>
    </source>
</evidence>
<dbReference type="EMBL" id="CAUWAG010000013">
    <property type="protein sequence ID" value="CAJ2509971.1"/>
    <property type="molecule type" value="Genomic_DNA"/>
</dbReference>
<proteinExistence type="inferred from homology"/>
<name>A0AAI8VRV0_9PEZI</name>
<sequence>MARTKQARPVERQPSSEYVTRQSPASFKSQSDMAPQSNGAVSKSAPAAASAQQQQQQQQEAGVTQLVIAVAGIYGSFQCQEHGHGHGLTSFAPSSLTWAYLQEKLTTTPHGPPGGETEVFKYPVFLNTIQSLFAAATGGLYLYFSTPSGTRMPPVIPSRRILGPLLLVALTSSLASPFGYASLAHIDYITFLLAKSCKLLPVMFLHITVFRKRYPLYKYLVVAAVTAGVAVFTLHSGKKSSKHAAKDDVGRNGAWGMLLLGINLLFDGLTNSTQDYIFGAFQPYSGPQMMCANNLMSTAVTAAYLVLSPWLVHTGLGEWFGMDIAGSAGELDEALDFMGRYPGVWADVLGFAACGAVGQVFIFYTLSTFSSVLLVTVTVTRKMFTMILSVVAFGHRLTRMQVLGVGLVFGGIGVEAGIARQEKIAKEQAKKRKAEELKAQ</sequence>
<feature type="transmembrane region" description="Helical" evidence="11">
    <location>
        <begin position="254"/>
        <end position="270"/>
    </location>
</feature>
<evidence type="ECO:0000256" key="8">
    <source>
        <dbReference type="ARBA" id="ARBA00023136"/>
    </source>
</evidence>
<evidence type="ECO:0000256" key="9">
    <source>
        <dbReference type="ARBA" id="ARBA00041103"/>
    </source>
</evidence>
<evidence type="ECO:0000256" key="11">
    <source>
        <dbReference type="SAM" id="Phobius"/>
    </source>
</evidence>
<dbReference type="InterPro" id="IPR013657">
    <property type="entry name" value="SCL35B1-4/HUT1"/>
</dbReference>
<accession>A0AAI8VRV0</accession>
<evidence type="ECO:0000256" key="10">
    <source>
        <dbReference type="SAM" id="MobiDB-lite"/>
    </source>
</evidence>
<keyword evidence="5 11" id="KW-0812">Transmembrane</keyword>
<comment type="caution">
    <text evidence="12">The sequence shown here is derived from an EMBL/GenBank/DDBJ whole genome shotgun (WGS) entry which is preliminary data.</text>
</comment>
<dbReference type="GO" id="GO:0005789">
    <property type="term" value="C:endoplasmic reticulum membrane"/>
    <property type="evidence" value="ECO:0007669"/>
    <property type="project" value="UniProtKB-SubCell"/>
</dbReference>